<keyword evidence="3" id="KW-1185">Reference proteome</keyword>
<evidence type="ECO:0000256" key="1">
    <source>
        <dbReference type="SAM" id="MobiDB-lite"/>
    </source>
</evidence>
<feature type="region of interest" description="Disordered" evidence="1">
    <location>
        <begin position="1"/>
        <end position="97"/>
    </location>
</feature>
<dbReference type="AlphaFoldDB" id="A0AAN8HDT3"/>
<dbReference type="PANTHER" id="PTHR22736:SF2">
    <property type="entry name" value="COILED-COIL DOMAIN-CONTAINING PROTEIN 66"/>
    <property type="match status" value="1"/>
</dbReference>
<organism evidence="2 3">
    <name type="scientific">Champsocephalus esox</name>
    <name type="common">pike icefish</name>
    <dbReference type="NCBI Taxonomy" id="159716"/>
    <lineage>
        <taxon>Eukaryota</taxon>
        <taxon>Metazoa</taxon>
        <taxon>Chordata</taxon>
        <taxon>Craniata</taxon>
        <taxon>Vertebrata</taxon>
        <taxon>Euteleostomi</taxon>
        <taxon>Actinopterygii</taxon>
        <taxon>Neopterygii</taxon>
        <taxon>Teleostei</taxon>
        <taxon>Neoteleostei</taxon>
        <taxon>Acanthomorphata</taxon>
        <taxon>Eupercaria</taxon>
        <taxon>Perciformes</taxon>
        <taxon>Notothenioidei</taxon>
        <taxon>Channichthyidae</taxon>
        <taxon>Champsocephalus</taxon>
    </lineage>
</organism>
<dbReference type="GO" id="GO:0008017">
    <property type="term" value="F:microtubule binding"/>
    <property type="evidence" value="ECO:0007669"/>
    <property type="project" value="TreeGrafter"/>
</dbReference>
<dbReference type="Proteomes" id="UP001335648">
    <property type="component" value="Unassembled WGS sequence"/>
</dbReference>
<protein>
    <submittedName>
        <fullName evidence="2">Uncharacterized protein</fullName>
    </submittedName>
</protein>
<proteinExistence type="predicted"/>
<dbReference type="GO" id="GO:0005874">
    <property type="term" value="C:microtubule"/>
    <property type="evidence" value="ECO:0007669"/>
    <property type="project" value="TreeGrafter"/>
</dbReference>
<dbReference type="PANTHER" id="PTHR22736">
    <property type="entry name" value="COILED-COIL DOMAIN-CONTAINING PROTEIN 66"/>
    <property type="match status" value="1"/>
</dbReference>
<feature type="region of interest" description="Disordered" evidence="1">
    <location>
        <begin position="220"/>
        <end position="240"/>
    </location>
</feature>
<reference evidence="2 3" key="1">
    <citation type="journal article" date="2023" name="Mol. Biol. Evol.">
        <title>Genomics of Secondarily Temperate Adaptation in the Only Non-Antarctic Icefish.</title>
        <authorList>
            <person name="Rivera-Colon A.G."/>
            <person name="Rayamajhi N."/>
            <person name="Minhas B.F."/>
            <person name="Madrigal G."/>
            <person name="Bilyk K.T."/>
            <person name="Yoon V."/>
            <person name="Hune M."/>
            <person name="Gregory S."/>
            <person name="Cheng C.H.C."/>
            <person name="Catchen J.M."/>
        </authorList>
    </citation>
    <scope>NUCLEOTIDE SEQUENCE [LARGE SCALE GENOMIC DNA]</scope>
    <source>
        <strain evidence="2">JC2023a</strain>
    </source>
</reference>
<feature type="compositionally biased region" description="Polar residues" evidence="1">
    <location>
        <begin position="165"/>
        <end position="176"/>
    </location>
</feature>
<feature type="compositionally biased region" description="Low complexity" evidence="1">
    <location>
        <begin position="51"/>
        <end position="78"/>
    </location>
</feature>
<feature type="region of interest" description="Disordered" evidence="1">
    <location>
        <begin position="154"/>
        <end position="179"/>
    </location>
</feature>
<accession>A0AAN8HDT3</accession>
<feature type="compositionally biased region" description="Pro residues" evidence="1">
    <location>
        <begin position="79"/>
        <end position="90"/>
    </location>
</feature>
<name>A0AAN8HDT3_9TELE</name>
<evidence type="ECO:0000313" key="3">
    <source>
        <dbReference type="Proteomes" id="UP001335648"/>
    </source>
</evidence>
<dbReference type="EMBL" id="JAULUE010002047">
    <property type="protein sequence ID" value="KAK5911961.1"/>
    <property type="molecule type" value="Genomic_DNA"/>
</dbReference>
<evidence type="ECO:0000313" key="2">
    <source>
        <dbReference type="EMBL" id="KAK5911961.1"/>
    </source>
</evidence>
<gene>
    <name evidence="2" type="ORF">CesoFtcFv8_001884</name>
</gene>
<comment type="caution">
    <text evidence="2">The sequence shown here is derived from an EMBL/GenBank/DDBJ whole genome shotgun (WGS) entry which is preliminary data.</text>
</comment>
<dbReference type="GO" id="GO:0060271">
    <property type="term" value="P:cilium assembly"/>
    <property type="evidence" value="ECO:0007669"/>
    <property type="project" value="TreeGrafter"/>
</dbReference>
<dbReference type="GO" id="GO:0005929">
    <property type="term" value="C:cilium"/>
    <property type="evidence" value="ECO:0007669"/>
    <property type="project" value="TreeGrafter"/>
</dbReference>
<sequence>MRRLPEQTGAGGTRGGRSGTHRGPAGSLSPRRSATQRLCRGTGRRAGRGGRLSSSLFRKGPACPGPTLLLLSSGSFLSPPTPHKPEPVPPGRWRVFPEDSASLQPSALRGGALPPLPAVRLRVQGQPVPPSSSSPPPLEFIPYVRTDEVFNLDPLEPADTPPPQTHTEAPSISASPPSHRLLHPELLRNTHTHRQQEILRGLAQLRQGLLQKQRELETDLNPLLKRHDKEQLPPSSTHRM</sequence>
<feature type="compositionally biased region" description="Gly residues" evidence="1">
    <location>
        <begin position="9"/>
        <end position="18"/>
    </location>
</feature>
<dbReference type="InterPro" id="IPR039183">
    <property type="entry name" value="CCD66"/>
</dbReference>